<accession>A0A8S1PHU0</accession>
<organism evidence="1 2">
    <name type="scientific">Paramecium sonneborni</name>
    <dbReference type="NCBI Taxonomy" id="65129"/>
    <lineage>
        <taxon>Eukaryota</taxon>
        <taxon>Sar</taxon>
        <taxon>Alveolata</taxon>
        <taxon>Ciliophora</taxon>
        <taxon>Intramacronucleata</taxon>
        <taxon>Oligohymenophorea</taxon>
        <taxon>Peniculida</taxon>
        <taxon>Parameciidae</taxon>
        <taxon>Paramecium</taxon>
    </lineage>
</organism>
<reference evidence="1" key="1">
    <citation type="submission" date="2021-01" db="EMBL/GenBank/DDBJ databases">
        <authorList>
            <consortium name="Genoscope - CEA"/>
            <person name="William W."/>
        </authorList>
    </citation>
    <scope>NUCLEOTIDE SEQUENCE</scope>
</reference>
<name>A0A8S1PHU0_9CILI</name>
<sequence>MKFFLHRKLQEQLQLIQEDKFQIYYLISFFLEFIHFQVDQQCSSDS</sequence>
<dbReference type="EMBL" id="CAJJDN010000078">
    <property type="protein sequence ID" value="CAD8102509.1"/>
    <property type="molecule type" value="Genomic_DNA"/>
</dbReference>
<protein>
    <submittedName>
        <fullName evidence="1">Uncharacterized protein</fullName>
    </submittedName>
</protein>
<dbReference type="Proteomes" id="UP000692954">
    <property type="component" value="Unassembled WGS sequence"/>
</dbReference>
<proteinExistence type="predicted"/>
<evidence type="ECO:0000313" key="2">
    <source>
        <dbReference type="Proteomes" id="UP000692954"/>
    </source>
</evidence>
<gene>
    <name evidence="1" type="ORF">PSON_ATCC_30995.1.T0780053</name>
</gene>
<dbReference type="AlphaFoldDB" id="A0A8S1PHU0"/>
<comment type="caution">
    <text evidence="1">The sequence shown here is derived from an EMBL/GenBank/DDBJ whole genome shotgun (WGS) entry which is preliminary data.</text>
</comment>
<evidence type="ECO:0000313" key="1">
    <source>
        <dbReference type="EMBL" id="CAD8102509.1"/>
    </source>
</evidence>
<keyword evidence="2" id="KW-1185">Reference proteome</keyword>